<dbReference type="Pfam" id="PF18962">
    <property type="entry name" value="Por_Secre_tail"/>
    <property type="match status" value="1"/>
</dbReference>
<evidence type="ECO:0000313" key="4">
    <source>
        <dbReference type="EMBL" id="MDG4945548.1"/>
    </source>
</evidence>
<dbReference type="EMBL" id="JANCMU010000001">
    <property type="protein sequence ID" value="MDG4945548.1"/>
    <property type="molecule type" value="Genomic_DNA"/>
</dbReference>
<feature type="domain" description="Secretion system C-terminal sorting" evidence="3">
    <location>
        <begin position="241"/>
        <end position="310"/>
    </location>
</feature>
<dbReference type="NCBIfam" id="TIGR04183">
    <property type="entry name" value="Por_Secre_tail"/>
    <property type="match status" value="1"/>
</dbReference>
<dbReference type="AlphaFoldDB" id="A0A9X4MVF3"/>
<sequence length="312" mass="33608">MKKVLLSLLVAGTGLLSAQVVSFEQSEGFFPGDLNGQVEEWSITGDGAGGFISGQNVTDAMSSDGSQSFHNAEVMEYGPQENIVIGGFYNPSEVIPFASGFTVSYDFYGTEWDALNTSDFMFGIADLEAGFYITQVYFSYDGSVLFTGLDEMGVAQAHPTTGTWTTNTWHNIRLEYDGLSMSLYLDNELISSGAPFDGGSNVDHIRLVHDNYGGDAYYDNIRINDTASTNDIASTKSVSAVYPNPAKDVVNIKLANDFNAAKTLVTVTNVSGKKVASFDSVNKVNVANLPAGVYILTITDGTKTETKKLIKK</sequence>
<dbReference type="SUPFAM" id="SSF49899">
    <property type="entry name" value="Concanavalin A-like lectins/glucanases"/>
    <property type="match status" value="1"/>
</dbReference>
<evidence type="ECO:0000313" key="5">
    <source>
        <dbReference type="Proteomes" id="UP001152599"/>
    </source>
</evidence>
<dbReference type="RefSeq" id="WP_304420134.1">
    <property type="nucleotide sequence ID" value="NZ_JANCMU010000001.1"/>
</dbReference>
<accession>A0A9X4MVF3</accession>
<dbReference type="GO" id="GO:0004553">
    <property type="term" value="F:hydrolase activity, hydrolyzing O-glycosyl compounds"/>
    <property type="evidence" value="ECO:0007669"/>
    <property type="project" value="UniProtKB-ARBA"/>
</dbReference>
<dbReference type="GO" id="GO:0005975">
    <property type="term" value="P:carbohydrate metabolic process"/>
    <property type="evidence" value="ECO:0007669"/>
    <property type="project" value="UniProtKB-ARBA"/>
</dbReference>
<keyword evidence="1 2" id="KW-0732">Signal</keyword>
<dbReference type="InterPro" id="IPR026444">
    <property type="entry name" value="Secre_tail"/>
</dbReference>
<gene>
    <name evidence="4" type="ORF">NMK71_03905</name>
</gene>
<dbReference type="Proteomes" id="UP001152599">
    <property type="component" value="Unassembled WGS sequence"/>
</dbReference>
<dbReference type="Gene3D" id="2.60.120.200">
    <property type="match status" value="1"/>
</dbReference>
<keyword evidence="5" id="KW-1185">Reference proteome</keyword>
<protein>
    <submittedName>
        <fullName evidence="4">T9SS type A sorting domain-containing protein</fullName>
    </submittedName>
</protein>
<dbReference type="InterPro" id="IPR013320">
    <property type="entry name" value="ConA-like_dom_sf"/>
</dbReference>
<feature type="signal peptide" evidence="2">
    <location>
        <begin position="1"/>
        <end position="18"/>
    </location>
</feature>
<organism evidence="4 5">
    <name type="scientific">Profundicola chukchiensis</name>
    <dbReference type="NCBI Taxonomy" id="2961959"/>
    <lineage>
        <taxon>Bacteria</taxon>
        <taxon>Pseudomonadati</taxon>
        <taxon>Bacteroidota</taxon>
        <taxon>Flavobacteriia</taxon>
        <taxon>Flavobacteriales</taxon>
        <taxon>Weeksellaceae</taxon>
        <taxon>Profundicola</taxon>
    </lineage>
</organism>
<evidence type="ECO:0000259" key="3">
    <source>
        <dbReference type="Pfam" id="PF18962"/>
    </source>
</evidence>
<evidence type="ECO:0000256" key="1">
    <source>
        <dbReference type="ARBA" id="ARBA00022729"/>
    </source>
</evidence>
<reference evidence="4" key="1">
    <citation type="submission" date="2022-07" db="EMBL/GenBank/DDBJ databases">
        <title>Description and genome-wide analysis of Profundicola chukchiensis gen. nov., sp. nov., marine bacteria isolated from bottom sediments of the Chukchi Sea.</title>
        <authorList>
            <person name="Romanenko L."/>
            <person name="Otstavnykh N."/>
            <person name="Kurilenko V."/>
            <person name="Eremeev V."/>
            <person name="Velansky P."/>
            <person name="Mikhailov V."/>
            <person name="Isaeva M."/>
        </authorList>
    </citation>
    <scope>NUCLEOTIDE SEQUENCE</scope>
    <source>
        <strain evidence="4">KMM 9713</strain>
    </source>
</reference>
<proteinExistence type="predicted"/>
<feature type="chain" id="PRO_5040729451" evidence="2">
    <location>
        <begin position="19"/>
        <end position="312"/>
    </location>
</feature>
<name>A0A9X4MVF3_9FLAO</name>
<evidence type="ECO:0000256" key="2">
    <source>
        <dbReference type="SAM" id="SignalP"/>
    </source>
</evidence>
<comment type="caution">
    <text evidence="4">The sequence shown here is derived from an EMBL/GenBank/DDBJ whole genome shotgun (WGS) entry which is preliminary data.</text>
</comment>